<reference evidence="1" key="2">
    <citation type="submission" date="2022-08" db="UniProtKB">
        <authorList>
            <consortium name="EnsemblMetazoa"/>
        </authorList>
    </citation>
    <scope>IDENTIFICATION</scope>
    <source>
        <strain evidence="1">STECLA/ALBI9_A</strain>
    </source>
</reference>
<sequence length="78" mass="8353">ICYSNSVSLKSIVPVTTRSFTFTPTDSLIYIVCYNNVPLHPFEATVVGGGIGTTTPPTTIVLTSYTGKLIVNCDAYCD</sequence>
<accession>A0A182FXT3</accession>
<dbReference type="Proteomes" id="UP000069272">
    <property type="component" value="Chromosome 3L"/>
</dbReference>
<name>A0A182FXT3_ANOAL</name>
<protein>
    <submittedName>
        <fullName evidence="1">Uncharacterized protein</fullName>
    </submittedName>
</protein>
<keyword evidence="2" id="KW-1185">Reference proteome</keyword>
<reference evidence="1 2" key="1">
    <citation type="journal article" date="2017" name="G3 (Bethesda)">
        <title>The Physical Genome Mapping of Anopheles albimanus Corrected Scaffold Misassemblies and Identified Interarm Rearrangements in Genus Anopheles.</title>
        <authorList>
            <person name="Artemov G.N."/>
            <person name="Peery A.N."/>
            <person name="Jiang X."/>
            <person name="Tu Z."/>
            <person name="Stegniy V.N."/>
            <person name="Sharakhova M.V."/>
            <person name="Sharakhov I.V."/>
        </authorList>
    </citation>
    <scope>NUCLEOTIDE SEQUENCE [LARGE SCALE GENOMIC DNA]</scope>
    <source>
        <strain evidence="1 2">ALBI9_A</strain>
    </source>
</reference>
<evidence type="ECO:0000313" key="1">
    <source>
        <dbReference type="EnsemblMetazoa" id="AALB014450-PA"/>
    </source>
</evidence>
<organism evidence="1 2">
    <name type="scientific">Anopheles albimanus</name>
    <name type="common">New world malaria mosquito</name>
    <dbReference type="NCBI Taxonomy" id="7167"/>
    <lineage>
        <taxon>Eukaryota</taxon>
        <taxon>Metazoa</taxon>
        <taxon>Ecdysozoa</taxon>
        <taxon>Arthropoda</taxon>
        <taxon>Hexapoda</taxon>
        <taxon>Insecta</taxon>
        <taxon>Pterygota</taxon>
        <taxon>Neoptera</taxon>
        <taxon>Endopterygota</taxon>
        <taxon>Diptera</taxon>
        <taxon>Nematocera</taxon>
        <taxon>Culicoidea</taxon>
        <taxon>Culicidae</taxon>
        <taxon>Anophelinae</taxon>
        <taxon>Anopheles</taxon>
    </lineage>
</organism>
<dbReference type="EnsemblMetazoa" id="AALB014450-RA">
    <property type="protein sequence ID" value="AALB014450-PA"/>
    <property type="gene ID" value="AALB014450"/>
</dbReference>
<dbReference type="AlphaFoldDB" id="A0A182FXT3"/>
<dbReference type="VEuPathDB" id="VectorBase:AALB014450"/>
<proteinExistence type="predicted"/>
<evidence type="ECO:0000313" key="2">
    <source>
        <dbReference type="Proteomes" id="UP000069272"/>
    </source>
</evidence>